<name>A0A068SJ41_9FUNG</name>
<evidence type="ECO:0000313" key="3">
    <source>
        <dbReference type="Proteomes" id="UP000027586"/>
    </source>
</evidence>
<proteinExistence type="predicted"/>
<feature type="region of interest" description="Disordered" evidence="1">
    <location>
        <begin position="1"/>
        <end position="99"/>
    </location>
</feature>
<keyword evidence="3" id="KW-1185">Reference proteome</keyword>
<sequence>MLPWSNKPGSSSSASSSIRRDENIANTHQYRPHSEAESTRFRSSHAAQGQSGDNTGFDTFIQSSSSPSASSSSFPPIRESPAIHHPPPPPPPPPVAATDGAEVLGFLSSAEYTDAIHGDDLAQESQTYQSHRHQADHEHSVAEHHRRHQWTELLAAEDIVAYLQELKYTDDIYGAPPAIESLIKEAQQEIMDHPPQAPASNHTAVSRLAMVRDHLLGHAHGQVEAAARHAHEMKQDDWDQIFSKGGSL</sequence>
<feature type="compositionally biased region" description="Polar residues" evidence="1">
    <location>
        <begin position="45"/>
        <end position="62"/>
    </location>
</feature>
<organism evidence="2 3">
    <name type="scientific">Lichtheimia corymbifera JMRC:FSU:9682</name>
    <dbReference type="NCBI Taxonomy" id="1263082"/>
    <lineage>
        <taxon>Eukaryota</taxon>
        <taxon>Fungi</taxon>
        <taxon>Fungi incertae sedis</taxon>
        <taxon>Mucoromycota</taxon>
        <taxon>Mucoromycotina</taxon>
        <taxon>Mucoromycetes</taxon>
        <taxon>Mucorales</taxon>
        <taxon>Lichtheimiaceae</taxon>
        <taxon>Lichtheimia</taxon>
    </lineage>
</organism>
<feature type="compositionally biased region" description="Pro residues" evidence="1">
    <location>
        <begin position="84"/>
        <end position="95"/>
    </location>
</feature>
<protein>
    <submittedName>
        <fullName evidence="2">Uncharacterized protein</fullName>
    </submittedName>
</protein>
<evidence type="ECO:0000313" key="2">
    <source>
        <dbReference type="EMBL" id="CDH61511.1"/>
    </source>
</evidence>
<dbReference type="OrthoDB" id="2351799at2759"/>
<dbReference type="VEuPathDB" id="FungiDB:LCOR_12286.1"/>
<dbReference type="EMBL" id="CBTN010000202">
    <property type="protein sequence ID" value="CDH61511.1"/>
    <property type="molecule type" value="Genomic_DNA"/>
</dbReference>
<accession>A0A068SJ41</accession>
<comment type="caution">
    <text evidence="2">The sequence shown here is derived from an EMBL/GenBank/DDBJ whole genome shotgun (WGS) entry which is preliminary data.</text>
</comment>
<gene>
    <name evidence="2" type="ORF">LCOR_12286.1</name>
</gene>
<evidence type="ECO:0000256" key="1">
    <source>
        <dbReference type="SAM" id="MobiDB-lite"/>
    </source>
</evidence>
<reference evidence="2" key="1">
    <citation type="submission" date="2013-08" db="EMBL/GenBank/DDBJ databases">
        <title>Gene expansion shapes genome architecture in the human pathogen Lichtheimia corymbifera: an evolutionary genomics analysis in the ancient terrestrial Mucorales (Mucoromycotina).</title>
        <authorList>
            <person name="Schwartze V.U."/>
            <person name="Winter S."/>
            <person name="Shelest E."/>
            <person name="Marcet-Houben M."/>
            <person name="Horn F."/>
            <person name="Wehner S."/>
            <person name="Hoffmann K."/>
            <person name="Riege K."/>
            <person name="Sammeth M."/>
            <person name="Nowrousian M."/>
            <person name="Valiante V."/>
            <person name="Linde J."/>
            <person name="Jacobsen I.D."/>
            <person name="Marz M."/>
            <person name="Brakhage A.A."/>
            <person name="Gabaldon T."/>
            <person name="Bocker S."/>
            <person name="Voigt K."/>
        </authorList>
    </citation>
    <scope>NUCLEOTIDE SEQUENCE [LARGE SCALE GENOMIC DNA]</scope>
    <source>
        <strain evidence="2">FSU 9682</strain>
    </source>
</reference>
<feature type="compositionally biased region" description="Low complexity" evidence="1">
    <location>
        <begin position="63"/>
        <end position="80"/>
    </location>
</feature>
<dbReference type="Proteomes" id="UP000027586">
    <property type="component" value="Unassembled WGS sequence"/>
</dbReference>
<dbReference type="AlphaFoldDB" id="A0A068SJ41"/>